<proteinExistence type="predicted"/>
<dbReference type="EMBL" id="JAMKOV010000005">
    <property type="protein sequence ID" value="KAI8040102.1"/>
    <property type="molecule type" value="Genomic_DNA"/>
</dbReference>
<reference evidence="1" key="1">
    <citation type="journal article" date="2023" name="Genome Biol. Evol.">
        <title>Long-read-based Genome Assembly of Drosophila gunungcola Reveals Fewer Chemosensory Genes in Flower-breeding Species.</title>
        <authorList>
            <person name="Negi A."/>
            <person name="Liao B.Y."/>
            <person name="Yeh S.D."/>
        </authorList>
    </citation>
    <scope>NUCLEOTIDE SEQUENCE</scope>
    <source>
        <strain evidence="1">Sukarami</strain>
    </source>
</reference>
<accession>A0A9Q0BPS6</accession>
<protein>
    <submittedName>
        <fullName evidence="1">Uncharacterized protein</fullName>
    </submittedName>
</protein>
<evidence type="ECO:0000313" key="2">
    <source>
        <dbReference type="Proteomes" id="UP001059596"/>
    </source>
</evidence>
<dbReference type="Proteomes" id="UP001059596">
    <property type="component" value="Unassembled WGS sequence"/>
</dbReference>
<keyword evidence="2" id="KW-1185">Reference proteome</keyword>
<evidence type="ECO:0000313" key="1">
    <source>
        <dbReference type="EMBL" id="KAI8040102.1"/>
    </source>
</evidence>
<comment type="caution">
    <text evidence="1">The sequence shown here is derived from an EMBL/GenBank/DDBJ whole genome shotgun (WGS) entry which is preliminary data.</text>
</comment>
<dbReference type="AlphaFoldDB" id="A0A9Q0BPS6"/>
<organism evidence="1 2">
    <name type="scientific">Drosophila gunungcola</name>
    <name type="common">fruit fly</name>
    <dbReference type="NCBI Taxonomy" id="103775"/>
    <lineage>
        <taxon>Eukaryota</taxon>
        <taxon>Metazoa</taxon>
        <taxon>Ecdysozoa</taxon>
        <taxon>Arthropoda</taxon>
        <taxon>Hexapoda</taxon>
        <taxon>Insecta</taxon>
        <taxon>Pterygota</taxon>
        <taxon>Neoptera</taxon>
        <taxon>Endopterygota</taxon>
        <taxon>Diptera</taxon>
        <taxon>Brachycera</taxon>
        <taxon>Muscomorpha</taxon>
        <taxon>Ephydroidea</taxon>
        <taxon>Drosophilidae</taxon>
        <taxon>Drosophila</taxon>
        <taxon>Sophophora</taxon>
    </lineage>
</organism>
<gene>
    <name evidence="1" type="ORF">M5D96_007532</name>
</gene>
<sequence length="211" mass="23087">MSFIRNLLDSPNGWTQLNRNINEMRGLNSCFYFFGLKTGCKLIAVFEALVNVLQMCSIYKAEMEMEVGLGTTTTESLDSLMVTREPDGDMLGPNTTMPIFETNLYFSKTLHSLTVLRSLLLFVGAEWLSPCNLARLAANHTSDATKNDDDDSALTDTAADTDTATELRLRHYGYGTTATATATATANLSSGSFKSGAGEPRYVYVGMQARD</sequence>
<name>A0A9Q0BPS6_9MUSC</name>